<dbReference type="InterPro" id="IPR002706">
    <property type="entry name" value="Xrcc1_N"/>
</dbReference>
<accession>A0ABQ8XRX2</accession>
<dbReference type="Proteomes" id="UP001150062">
    <property type="component" value="Unassembled WGS sequence"/>
</dbReference>
<dbReference type="Gene3D" id="2.60.120.260">
    <property type="entry name" value="Galactose-binding domain-like"/>
    <property type="match status" value="1"/>
</dbReference>
<feature type="domain" description="BRCT" evidence="2">
    <location>
        <begin position="602"/>
        <end position="689"/>
    </location>
</feature>
<dbReference type="InterPro" id="IPR001357">
    <property type="entry name" value="BRCT_dom"/>
</dbReference>
<dbReference type="EMBL" id="JAOAOG010000260">
    <property type="protein sequence ID" value="KAJ6235372.1"/>
    <property type="molecule type" value="Genomic_DNA"/>
</dbReference>
<evidence type="ECO:0000313" key="4">
    <source>
        <dbReference type="Proteomes" id="UP001150062"/>
    </source>
</evidence>
<organism evidence="3 4">
    <name type="scientific">Anaeramoeba flamelloides</name>
    <dbReference type="NCBI Taxonomy" id="1746091"/>
    <lineage>
        <taxon>Eukaryota</taxon>
        <taxon>Metamonada</taxon>
        <taxon>Anaeramoebidae</taxon>
        <taxon>Anaeramoeba</taxon>
    </lineage>
</organism>
<feature type="compositionally biased region" description="Basic and acidic residues" evidence="1">
    <location>
        <begin position="275"/>
        <end position="299"/>
    </location>
</feature>
<protein>
    <submittedName>
        <fullName evidence="3">DNA-repair protein xrcc1</fullName>
    </submittedName>
</protein>
<dbReference type="PROSITE" id="PS50172">
    <property type="entry name" value="BRCT"/>
    <property type="match status" value="2"/>
</dbReference>
<dbReference type="InterPro" id="IPR036420">
    <property type="entry name" value="BRCT_dom_sf"/>
</dbReference>
<feature type="compositionally biased region" description="Low complexity" evidence="1">
    <location>
        <begin position="362"/>
        <end position="380"/>
    </location>
</feature>
<sequence length="689" mass="81964">MLKTQQFTVIRCTPEQKQPLPKFKNKTDQPYSVSDSSISKCSLFFDFNEKTKIHFIEIYNNGSPFVSFSVSNEKSLLNSEELLPKTRIIKDEDILEQKNLNCRRLFSLRNFQRNVAKLEWKYLAISLSKQPEVHKNTILGLQFISVSVLKKKTEKLKVIELEKKKVMSPLKNRKAFKIPSSLVSFMDNNYKEKHLKLQQPFVRKRNLDEKENEQIGEQDVLHTQKKTRVLPKPPANLEIDKIKNKLKEKPKKEKNFEINNKQIIQKNSKPNKIIINKDTEKEKEKEQEKEQEKEREKEQRKRKKEKEKEKEKVKVQEIEIIEIGLGIEKEKEKEKKKEKENERGKEKEKEKEKEKVKKTIQNRKNQNQKVKVNINQNKNKNTNKKKNTNNPPQQKKRRRRKNINEILKNVKFTVLGIQNPEKTNLKNMGVELGAEYFLKWKPKQNMYVICNQNLQTPNFLEATKGRAKILISGWMEDCYKYKKRQVLRPYILIEYPKGRTANRGKKKNESEEESDFENDEYDFNDGFIVKDNDSDHAMIVEQDEEFNVSRDESETDDLEFNDDIDDDDDDDDDEFEEYKHLIPDYQSSRRKFDLVDFDLQKILPNYFSNKTFWIQEMDYGFKRVKFLKRIIITCGGVIVNNNAGSANYLISRAKLLPQDCSLTGQNIRATWVFRSYKEKRLLPLRKYLF</sequence>
<dbReference type="Pfam" id="PF01834">
    <property type="entry name" value="XRCC1_N"/>
    <property type="match status" value="1"/>
</dbReference>
<name>A0ABQ8XRX2_9EUKA</name>
<dbReference type="SUPFAM" id="SSF49785">
    <property type="entry name" value="Galactose-binding domain-like"/>
    <property type="match status" value="1"/>
</dbReference>
<proteinExistence type="predicted"/>
<evidence type="ECO:0000259" key="2">
    <source>
        <dbReference type="PROSITE" id="PS50172"/>
    </source>
</evidence>
<dbReference type="PANTHER" id="PTHR11370">
    <property type="entry name" value="DNA-REPAIR PROTEIN XRCC1"/>
    <property type="match status" value="1"/>
</dbReference>
<dbReference type="SMART" id="SM00292">
    <property type="entry name" value="BRCT"/>
    <property type="match status" value="1"/>
</dbReference>
<gene>
    <name evidence="3" type="ORF">M0813_28653</name>
</gene>
<feature type="region of interest" description="Disordered" evidence="1">
    <location>
        <begin position="543"/>
        <end position="573"/>
    </location>
</feature>
<feature type="region of interest" description="Disordered" evidence="1">
    <location>
        <begin position="331"/>
        <end position="400"/>
    </location>
</feature>
<keyword evidence="4" id="KW-1185">Reference proteome</keyword>
<evidence type="ECO:0000313" key="3">
    <source>
        <dbReference type="EMBL" id="KAJ6235372.1"/>
    </source>
</evidence>
<evidence type="ECO:0000256" key="1">
    <source>
        <dbReference type="SAM" id="MobiDB-lite"/>
    </source>
</evidence>
<dbReference type="InterPro" id="IPR008979">
    <property type="entry name" value="Galactose-bd-like_sf"/>
</dbReference>
<reference evidence="3" key="1">
    <citation type="submission" date="2022-08" db="EMBL/GenBank/DDBJ databases">
        <title>Novel sulfate-reducing endosymbionts in the free-living metamonad Anaeramoeba.</title>
        <authorList>
            <person name="Jerlstrom-Hultqvist J."/>
            <person name="Cepicka I."/>
            <person name="Gallot-Lavallee L."/>
            <person name="Salas-Leiva D."/>
            <person name="Curtis B.A."/>
            <person name="Zahonova K."/>
            <person name="Pipaliya S."/>
            <person name="Dacks J."/>
            <person name="Roger A.J."/>
        </authorList>
    </citation>
    <scope>NUCLEOTIDE SEQUENCE</scope>
    <source>
        <strain evidence="3">Schooner1</strain>
    </source>
</reference>
<feature type="compositionally biased region" description="Basic and acidic residues" evidence="1">
    <location>
        <begin position="331"/>
        <end position="357"/>
    </location>
</feature>
<dbReference type="SUPFAM" id="SSF52113">
    <property type="entry name" value="BRCT domain"/>
    <property type="match status" value="2"/>
</dbReference>
<dbReference type="Gene3D" id="3.40.50.10190">
    <property type="entry name" value="BRCT domain"/>
    <property type="match status" value="2"/>
</dbReference>
<dbReference type="PANTHER" id="PTHR11370:SF5">
    <property type="entry name" value="DNA REPAIR PROTEIN XRCC1"/>
    <property type="match status" value="1"/>
</dbReference>
<feature type="region of interest" description="Disordered" evidence="1">
    <location>
        <begin position="250"/>
        <end position="310"/>
    </location>
</feature>
<feature type="compositionally biased region" description="Low complexity" evidence="1">
    <location>
        <begin position="257"/>
        <end position="274"/>
    </location>
</feature>
<comment type="caution">
    <text evidence="3">The sequence shown here is derived from an EMBL/GenBank/DDBJ whole genome shotgun (WGS) entry which is preliminary data.</text>
</comment>
<feature type="compositionally biased region" description="Acidic residues" evidence="1">
    <location>
        <begin position="553"/>
        <end position="573"/>
    </location>
</feature>
<feature type="domain" description="BRCT" evidence="2">
    <location>
        <begin position="402"/>
        <end position="492"/>
    </location>
</feature>
<feature type="region of interest" description="Disordered" evidence="1">
    <location>
        <begin position="207"/>
        <end position="236"/>
    </location>
</feature>